<dbReference type="PANTHER" id="PTHR43483:SF3">
    <property type="entry name" value="MEMBRANE TRANSPORTER PROTEIN HI_0806-RELATED"/>
    <property type="match status" value="1"/>
</dbReference>
<comment type="subcellular location">
    <subcellularLocation>
        <location evidence="5">Cell membrane</location>
        <topology evidence="5">Multi-pass membrane protein</topology>
    </subcellularLocation>
    <subcellularLocation>
        <location evidence="1">Membrane</location>
        <topology evidence="1">Multi-pass membrane protein</topology>
    </subcellularLocation>
</comment>
<feature type="transmembrane region" description="Helical" evidence="5">
    <location>
        <begin position="6"/>
        <end position="39"/>
    </location>
</feature>
<organism evidence="6 7">
    <name type="scientific">Azospira inquinata</name>
    <dbReference type="NCBI Taxonomy" id="2785627"/>
    <lineage>
        <taxon>Bacteria</taxon>
        <taxon>Pseudomonadati</taxon>
        <taxon>Pseudomonadota</taxon>
        <taxon>Betaproteobacteria</taxon>
        <taxon>Rhodocyclales</taxon>
        <taxon>Rhodocyclaceae</taxon>
        <taxon>Azospira</taxon>
    </lineage>
</organism>
<evidence type="ECO:0000256" key="1">
    <source>
        <dbReference type="ARBA" id="ARBA00004141"/>
    </source>
</evidence>
<evidence type="ECO:0000256" key="4">
    <source>
        <dbReference type="ARBA" id="ARBA00023136"/>
    </source>
</evidence>
<keyword evidence="5" id="KW-1003">Cell membrane</keyword>
<evidence type="ECO:0000256" key="3">
    <source>
        <dbReference type="ARBA" id="ARBA00022989"/>
    </source>
</evidence>
<dbReference type="AlphaFoldDB" id="A0A975SK96"/>
<dbReference type="KEGG" id="aiq:Azoinq_08205"/>
<keyword evidence="7" id="KW-1185">Reference proteome</keyword>
<protein>
    <recommendedName>
        <fullName evidence="5">Probable membrane transporter protein</fullName>
    </recommendedName>
</protein>
<dbReference type="Proteomes" id="UP000683428">
    <property type="component" value="Chromosome"/>
</dbReference>
<dbReference type="GO" id="GO:0005886">
    <property type="term" value="C:plasma membrane"/>
    <property type="evidence" value="ECO:0007669"/>
    <property type="project" value="UniProtKB-SubCell"/>
</dbReference>
<reference evidence="6" key="1">
    <citation type="submission" date="2020-11" db="EMBL/GenBank/DDBJ databases">
        <title>Azospira inquinata sp. nov.</title>
        <authorList>
            <person name="Moe W.M."/>
            <person name="Mikes M.C."/>
        </authorList>
    </citation>
    <scope>NUCLEOTIDE SEQUENCE</scope>
    <source>
        <strain evidence="6">Azo-3</strain>
    </source>
</reference>
<name>A0A975SK96_9RHOO</name>
<sequence>MSFDPAWFAFLALGLFSGFVAGLLGIGGGVVLVPLLAMLFDAQGFPQAQVLHLALGTSMATIVFTATASLRTHHRHGAVRWELLKSFTPGVLAGALLGPQLATRVPTRELALFFTGFIFLVALQMGLNLRPKAGRHLPGPWGIAAVGAGIGALSSLVAIGGGSLTVPFLAWCGVPLTEAIGTSAALGLPIAFFGSLGYLWEGWGQPGLPWGSLGYVYLPAVLLGVAGSTLTAPMGANLAHRLPVARLKRIFAGVLLVLAVKMLYGLL</sequence>
<dbReference type="EMBL" id="CP064782">
    <property type="protein sequence ID" value="QWT47860.1"/>
    <property type="molecule type" value="Genomic_DNA"/>
</dbReference>
<dbReference type="Pfam" id="PF01925">
    <property type="entry name" value="TauE"/>
    <property type="match status" value="1"/>
</dbReference>
<proteinExistence type="inferred from homology"/>
<evidence type="ECO:0000313" key="7">
    <source>
        <dbReference type="Proteomes" id="UP000683428"/>
    </source>
</evidence>
<dbReference type="PANTHER" id="PTHR43483">
    <property type="entry name" value="MEMBRANE TRANSPORTER PROTEIN HI_0806-RELATED"/>
    <property type="match status" value="1"/>
</dbReference>
<feature type="transmembrane region" description="Helical" evidence="5">
    <location>
        <begin position="215"/>
        <end position="238"/>
    </location>
</feature>
<feature type="transmembrane region" description="Helical" evidence="5">
    <location>
        <begin position="250"/>
        <end position="266"/>
    </location>
</feature>
<evidence type="ECO:0000256" key="2">
    <source>
        <dbReference type="ARBA" id="ARBA00022692"/>
    </source>
</evidence>
<dbReference type="InterPro" id="IPR002781">
    <property type="entry name" value="TM_pro_TauE-like"/>
</dbReference>
<accession>A0A975SK96</accession>
<feature type="transmembrane region" description="Helical" evidence="5">
    <location>
        <begin position="141"/>
        <end position="172"/>
    </location>
</feature>
<keyword evidence="2 5" id="KW-0812">Transmembrane</keyword>
<comment type="similarity">
    <text evidence="5">Belongs to the 4-toluene sulfonate uptake permease (TSUP) (TC 2.A.102) family.</text>
</comment>
<evidence type="ECO:0000256" key="5">
    <source>
        <dbReference type="RuleBase" id="RU363041"/>
    </source>
</evidence>
<keyword evidence="4 5" id="KW-0472">Membrane</keyword>
<evidence type="ECO:0000313" key="6">
    <source>
        <dbReference type="EMBL" id="QWT47860.1"/>
    </source>
</evidence>
<feature type="transmembrane region" description="Helical" evidence="5">
    <location>
        <begin position="179"/>
        <end position="200"/>
    </location>
</feature>
<gene>
    <name evidence="6" type="ORF">Azoinq_08205</name>
</gene>
<feature type="transmembrane region" description="Helical" evidence="5">
    <location>
        <begin position="110"/>
        <end position="129"/>
    </location>
</feature>
<feature type="transmembrane region" description="Helical" evidence="5">
    <location>
        <begin position="51"/>
        <end position="71"/>
    </location>
</feature>
<dbReference type="RefSeq" id="WP_216130143.1">
    <property type="nucleotide sequence ID" value="NZ_CP064782.1"/>
</dbReference>
<keyword evidence="3 5" id="KW-1133">Transmembrane helix</keyword>